<dbReference type="PANTHER" id="PTHR15462:SF8">
    <property type="entry name" value="SERINE PROTEASE"/>
    <property type="match status" value="1"/>
</dbReference>
<dbReference type="RefSeq" id="WP_175501181.1">
    <property type="nucleotide sequence ID" value="NZ_FOJU01000001.1"/>
</dbReference>
<dbReference type="InterPro" id="IPR009003">
    <property type="entry name" value="Peptidase_S1_PA"/>
</dbReference>
<evidence type="ECO:0000256" key="5">
    <source>
        <dbReference type="ARBA" id="ARBA00022825"/>
    </source>
</evidence>
<feature type="domain" description="Peptidase S1" evidence="7">
    <location>
        <begin position="12"/>
        <end position="229"/>
    </location>
</feature>
<keyword evidence="9" id="KW-1185">Reference proteome</keyword>
<protein>
    <recommendedName>
        <fullName evidence="6">Serine protease</fullName>
        <ecNumber evidence="6">3.4.21.-</ecNumber>
    </recommendedName>
</protein>
<dbReference type="Gene3D" id="2.40.10.10">
    <property type="entry name" value="Trypsin-like serine proteases"/>
    <property type="match status" value="2"/>
</dbReference>
<reference evidence="8 9" key="1">
    <citation type="submission" date="2016-10" db="EMBL/GenBank/DDBJ databases">
        <authorList>
            <person name="de Groot N.N."/>
        </authorList>
    </citation>
    <scope>NUCLEOTIDE SEQUENCE [LARGE SCALE GENOMIC DNA]</scope>
    <source>
        <strain evidence="8 9">DSM 29316</strain>
    </source>
</reference>
<dbReference type="PROSITE" id="PS50240">
    <property type="entry name" value="TRYPSIN_DOM"/>
    <property type="match status" value="1"/>
</dbReference>
<evidence type="ECO:0000256" key="4">
    <source>
        <dbReference type="ARBA" id="ARBA00022801"/>
    </source>
</evidence>
<dbReference type="PRINTS" id="PR00839">
    <property type="entry name" value="V8PROTEASE"/>
</dbReference>
<evidence type="ECO:0000313" key="8">
    <source>
        <dbReference type="EMBL" id="SFA73613.1"/>
    </source>
</evidence>
<feature type="chain" id="PRO_5011327769" description="Serine protease" evidence="6">
    <location>
        <begin position="20"/>
        <end position="249"/>
    </location>
</feature>
<dbReference type="Pfam" id="PF13365">
    <property type="entry name" value="Trypsin_2"/>
    <property type="match status" value="1"/>
</dbReference>
<dbReference type="STRING" id="871651.SAMN05421688_0482"/>
<dbReference type="InterPro" id="IPR001254">
    <property type="entry name" value="Trypsin_dom"/>
</dbReference>
<dbReference type="AlphaFoldDB" id="A0A1I0VC35"/>
<feature type="signal peptide" evidence="6">
    <location>
        <begin position="1"/>
        <end position="19"/>
    </location>
</feature>
<dbReference type="PANTHER" id="PTHR15462">
    <property type="entry name" value="SERINE PROTEASE"/>
    <property type="match status" value="1"/>
</dbReference>
<dbReference type="GO" id="GO:0004252">
    <property type="term" value="F:serine-type endopeptidase activity"/>
    <property type="evidence" value="ECO:0007669"/>
    <property type="project" value="InterPro"/>
</dbReference>
<evidence type="ECO:0000256" key="2">
    <source>
        <dbReference type="ARBA" id="ARBA00022670"/>
    </source>
</evidence>
<dbReference type="GO" id="GO:0006508">
    <property type="term" value="P:proteolysis"/>
    <property type="evidence" value="ECO:0007669"/>
    <property type="project" value="UniProtKB-KW"/>
</dbReference>
<dbReference type="InterPro" id="IPR018114">
    <property type="entry name" value="TRYPSIN_HIS"/>
</dbReference>
<evidence type="ECO:0000256" key="1">
    <source>
        <dbReference type="ARBA" id="ARBA00008764"/>
    </source>
</evidence>
<dbReference type="InterPro" id="IPR008256">
    <property type="entry name" value="Peptidase_S1B"/>
</dbReference>
<accession>A0A1I0VC35</accession>
<comment type="similarity">
    <text evidence="1 6">Belongs to the peptidase S1B family.</text>
</comment>
<dbReference type="InterPro" id="IPR050966">
    <property type="entry name" value="Glutamyl_endopeptidase"/>
</dbReference>
<name>A0A1I0VC35_9RHOB</name>
<keyword evidence="5 6" id="KW-0720">Serine protease</keyword>
<keyword evidence="4 6" id="KW-0378">Hydrolase</keyword>
<dbReference type="EC" id="3.4.21.-" evidence="6"/>
<organism evidence="8 9">
    <name type="scientific">Poseidonocella pacifica</name>
    <dbReference type="NCBI Taxonomy" id="871651"/>
    <lineage>
        <taxon>Bacteria</taxon>
        <taxon>Pseudomonadati</taxon>
        <taxon>Pseudomonadota</taxon>
        <taxon>Alphaproteobacteria</taxon>
        <taxon>Rhodobacterales</taxon>
        <taxon>Roseobacteraceae</taxon>
        <taxon>Poseidonocella</taxon>
    </lineage>
</organism>
<proteinExistence type="inferred from homology"/>
<evidence type="ECO:0000313" key="9">
    <source>
        <dbReference type="Proteomes" id="UP000198796"/>
    </source>
</evidence>
<evidence type="ECO:0000259" key="7">
    <source>
        <dbReference type="PROSITE" id="PS50240"/>
    </source>
</evidence>
<evidence type="ECO:0000256" key="3">
    <source>
        <dbReference type="ARBA" id="ARBA00022729"/>
    </source>
</evidence>
<dbReference type="InterPro" id="IPR043504">
    <property type="entry name" value="Peptidase_S1_PA_chymotrypsin"/>
</dbReference>
<dbReference type="SUPFAM" id="SSF50494">
    <property type="entry name" value="Trypsin-like serine proteases"/>
    <property type="match status" value="1"/>
</dbReference>
<evidence type="ECO:0000256" key="6">
    <source>
        <dbReference type="RuleBase" id="RU004296"/>
    </source>
</evidence>
<sequence length="249" mass="26258">MRRLFALVLALLPFGPASAEELLLPIIAEDERPAWVAVGRVNRGGFQTRRLCSGTLVAPDLVLTAAHCVKRGNRLVNGVIPDLFFVAGWDRGAYAAAARVREVIEHPLGQQGGAGNFRYDVALMVLADPMTGVAPLPVSASGRAGGTLGIVGYQQDHPHILTGRLDCPLLNRPPGMFRLGCPVRSGHSGAPVLRQGSAGWEVVGVTVARQGETLALAVELGAWIAGVIDRHLANPPATPVGPRESQLSE</sequence>
<dbReference type="EMBL" id="FOJU01000001">
    <property type="protein sequence ID" value="SFA73613.1"/>
    <property type="molecule type" value="Genomic_DNA"/>
</dbReference>
<keyword evidence="2 6" id="KW-0645">Protease</keyword>
<gene>
    <name evidence="8" type="ORF">SAMN05421688_0482</name>
</gene>
<keyword evidence="3 6" id="KW-0732">Signal</keyword>
<dbReference type="PROSITE" id="PS00134">
    <property type="entry name" value="TRYPSIN_HIS"/>
    <property type="match status" value="1"/>
</dbReference>
<dbReference type="Proteomes" id="UP000198796">
    <property type="component" value="Unassembled WGS sequence"/>
</dbReference>
<dbReference type="SMART" id="SM00020">
    <property type="entry name" value="Tryp_SPc"/>
    <property type="match status" value="1"/>
</dbReference>